<proteinExistence type="predicted"/>
<sequence>MDLRIFALIMIEVTALCPSGNKYDEFYNECVPTNPLTILLLQIHHPRVRIKEIIVKNEEEKESTNKDAEMINIAAIEERRNAKLLKSHTEKYPGELKFDEIIQVYNHRPILRYIQHAFKDCALCNLKNTKSSSKLKEPNADESNGMNLVDLFDIPIVVANGQGKSEDALAKIINKIWIR</sequence>
<organism evidence="1 2">
    <name type="scientific">Choristoneura fumiferana</name>
    <name type="common">Spruce budworm moth</name>
    <name type="synonym">Archips fumiferana</name>
    <dbReference type="NCBI Taxonomy" id="7141"/>
    <lineage>
        <taxon>Eukaryota</taxon>
        <taxon>Metazoa</taxon>
        <taxon>Ecdysozoa</taxon>
        <taxon>Arthropoda</taxon>
        <taxon>Hexapoda</taxon>
        <taxon>Insecta</taxon>
        <taxon>Pterygota</taxon>
        <taxon>Neoptera</taxon>
        <taxon>Endopterygota</taxon>
        <taxon>Lepidoptera</taxon>
        <taxon>Glossata</taxon>
        <taxon>Ditrysia</taxon>
        <taxon>Tortricoidea</taxon>
        <taxon>Tortricidae</taxon>
        <taxon>Tortricinae</taxon>
        <taxon>Choristoneura</taxon>
    </lineage>
</organism>
<dbReference type="Proteomes" id="UP001064048">
    <property type="component" value="Chromosome 24"/>
</dbReference>
<dbReference type="EMBL" id="CM046124">
    <property type="protein sequence ID" value="KAI8433161.1"/>
    <property type="molecule type" value="Genomic_DNA"/>
</dbReference>
<name>A0ACC0K9R4_CHOFU</name>
<gene>
    <name evidence="1" type="ORF">MSG28_014004</name>
</gene>
<protein>
    <submittedName>
        <fullName evidence="1">Uncharacterized protein</fullName>
    </submittedName>
</protein>
<reference evidence="1 2" key="1">
    <citation type="journal article" date="2022" name="Genome Biol. Evol.">
        <title>The Spruce Budworm Genome: Reconstructing the Evolutionary History of Antifreeze Proteins.</title>
        <authorList>
            <person name="Beliveau C."/>
            <person name="Gagne P."/>
            <person name="Picq S."/>
            <person name="Vernygora O."/>
            <person name="Keeling C.I."/>
            <person name="Pinkney K."/>
            <person name="Doucet D."/>
            <person name="Wen F."/>
            <person name="Johnston J.S."/>
            <person name="Maaroufi H."/>
            <person name="Boyle B."/>
            <person name="Laroche J."/>
            <person name="Dewar K."/>
            <person name="Juretic N."/>
            <person name="Blackburn G."/>
            <person name="Nisole A."/>
            <person name="Brunet B."/>
            <person name="Brandao M."/>
            <person name="Lumley L."/>
            <person name="Duan J."/>
            <person name="Quan G."/>
            <person name="Lucarotti C.J."/>
            <person name="Roe A.D."/>
            <person name="Sperling F.A.H."/>
            <person name="Levesque R.C."/>
            <person name="Cusson M."/>
        </authorList>
    </citation>
    <scope>NUCLEOTIDE SEQUENCE [LARGE SCALE GENOMIC DNA]</scope>
    <source>
        <strain evidence="1">Glfc:IPQL:Cfum</strain>
    </source>
</reference>
<keyword evidence="2" id="KW-1185">Reference proteome</keyword>
<evidence type="ECO:0000313" key="1">
    <source>
        <dbReference type="EMBL" id="KAI8433161.1"/>
    </source>
</evidence>
<evidence type="ECO:0000313" key="2">
    <source>
        <dbReference type="Proteomes" id="UP001064048"/>
    </source>
</evidence>
<comment type="caution">
    <text evidence="1">The sequence shown here is derived from an EMBL/GenBank/DDBJ whole genome shotgun (WGS) entry which is preliminary data.</text>
</comment>
<accession>A0ACC0K9R4</accession>